<dbReference type="Proteomes" id="UP001595378">
    <property type="component" value="Unassembled WGS sequence"/>
</dbReference>
<evidence type="ECO:0000256" key="1">
    <source>
        <dbReference type="SAM" id="MobiDB-lite"/>
    </source>
</evidence>
<proteinExistence type="predicted"/>
<protein>
    <submittedName>
        <fullName evidence="2">Uncharacterized protein</fullName>
    </submittedName>
</protein>
<name>A0ABV7EGR7_9SPHN</name>
<reference evidence="3" key="1">
    <citation type="journal article" date="2019" name="Int. J. Syst. Evol. Microbiol.">
        <title>The Global Catalogue of Microorganisms (GCM) 10K type strain sequencing project: providing services to taxonomists for standard genome sequencing and annotation.</title>
        <authorList>
            <consortium name="The Broad Institute Genomics Platform"/>
            <consortium name="The Broad Institute Genome Sequencing Center for Infectious Disease"/>
            <person name="Wu L."/>
            <person name="Ma J."/>
        </authorList>
    </citation>
    <scope>NUCLEOTIDE SEQUENCE [LARGE SCALE GENOMIC DNA]</scope>
    <source>
        <strain evidence="3">KCTC 52606</strain>
    </source>
</reference>
<comment type="caution">
    <text evidence="2">The sequence shown here is derived from an EMBL/GenBank/DDBJ whole genome shotgun (WGS) entry which is preliminary data.</text>
</comment>
<keyword evidence="3" id="KW-1185">Reference proteome</keyword>
<sequence length="54" mass="5955">MTNPAKPEDQPAKTKADLREVADAGPDKGRDRRDMDNTPRGSEGDTRRASGMKR</sequence>
<evidence type="ECO:0000313" key="2">
    <source>
        <dbReference type="EMBL" id="MFC3101151.1"/>
    </source>
</evidence>
<dbReference type="EMBL" id="JBHRSU010000030">
    <property type="protein sequence ID" value="MFC3101151.1"/>
    <property type="molecule type" value="Genomic_DNA"/>
</dbReference>
<dbReference type="RefSeq" id="WP_336919598.1">
    <property type="nucleotide sequence ID" value="NZ_JBANRN010000011.1"/>
</dbReference>
<feature type="region of interest" description="Disordered" evidence="1">
    <location>
        <begin position="1"/>
        <end position="54"/>
    </location>
</feature>
<feature type="compositionally biased region" description="Basic and acidic residues" evidence="1">
    <location>
        <begin position="1"/>
        <end position="48"/>
    </location>
</feature>
<gene>
    <name evidence="2" type="ORF">ACFODK_09640</name>
</gene>
<organism evidence="2 3">
    <name type="scientific">Alteraurantiacibacter lauratis</name>
    <dbReference type="NCBI Taxonomy" id="2054627"/>
    <lineage>
        <taxon>Bacteria</taxon>
        <taxon>Pseudomonadati</taxon>
        <taxon>Pseudomonadota</taxon>
        <taxon>Alphaproteobacteria</taxon>
        <taxon>Sphingomonadales</taxon>
        <taxon>Erythrobacteraceae</taxon>
        <taxon>Alteraurantiacibacter</taxon>
    </lineage>
</organism>
<accession>A0ABV7EGR7</accession>
<evidence type="ECO:0000313" key="3">
    <source>
        <dbReference type="Proteomes" id="UP001595378"/>
    </source>
</evidence>